<reference evidence="1 2" key="1">
    <citation type="submission" date="2014-04" db="EMBL/GenBank/DDBJ databases">
        <authorList>
            <consortium name="International Citrus Genome Consortium"/>
            <person name="Gmitter F."/>
            <person name="Chen C."/>
            <person name="Farmerie W."/>
            <person name="Harkins T."/>
            <person name="Desany B."/>
            <person name="Mohiuddin M."/>
            <person name="Kodira C."/>
            <person name="Borodovsky M."/>
            <person name="Lomsadze A."/>
            <person name="Burns P."/>
            <person name="Jenkins J."/>
            <person name="Prochnik S."/>
            <person name="Shu S."/>
            <person name="Chapman J."/>
            <person name="Pitluck S."/>
            <person name="Schmutz J."/>
            <person name="Rokhsar D."/>
        </authorList>
    </citation>
    <scope>NUCLEOTIDE SEQUENCE</scope>
</reference>
<dbReference type="AlphaFoldDB" id="A0A067DPQ5"/>
<evidence type="ECO:0000313" key="1">
    <source>
        <dbReference type="EMBL" id="KDO44964.1"/>
    </source>
</evidence>
<accession>A0A067DPQ5</accession>
<keyword evidence="2" id="KW-1185">Reference proteome</keyword>
<name>A0A067DPQ5_CITSI</name>
<sequence length="251" mass="28343">MTETIKFTYEQFDVDILHGQEFLSSAGIEPFYQDEQQQDLVYANISASSIYVANQAAQAIEYELSTIGAVNFVVTIRAKSYISEYVPEPKNSRCRVDYEIRALCDNLEVIFLSDSSVGVMSKHLSPLPCKVTKGLPSKVLRAININRSLTVASELLEPPGFQRKYLPHNCFPNATLLRSNIQCVYKIPDVKYCLFCTSANKPCRPRGGSNTPTVIECLSLPSRIMKVNRLSIEIFWMQTSCQLFSTRILLF</sequence>
<dbReference type="EMBL" id="KK785280">
    <property type="protein sequence ID" value="KDO44964.1"/>
    <property type="molecule type" value="Genomic_DNA"/>
</dbReference>
<dbReference type="Proteomes" id="UP000027120">
    <property type="component" value="Unassembled WGS sequence"/>
</dbReference>
<organism evidence="1 2">
    <name type="scientific">Citrus sinensis</name>
    <name type="common">Sweet orange</name>
    <name type="synonym">Citrus aurantium var. sinensis</name>
    <dbReference type="NCBI Taxonomy" id="2711"/>
    <lineage>
        <taxon>Eukaryota</taxon>
        <taxon>Viridiplantae</taxon>
        <taxon>Streptophyta</taxon>
        <taxon>Embryophyta</taxon>
        <taxon>Tracheophyta</taxon>
        <taxon>Spermatophyta</taxon>
        <taxon>Magnoliopsida</taxon>
        <taxon>eudicotyledons</taxon>
        <taxon>Gunneridae</taxon>
        <taxon>Pentapetalae</taxon>
        <taxon>rosids</taxon>
        <taxon>malvids</taxon>
        <taxon>Sapindales</taxon>
        <taxon>Rutaceae</taxon>
        <taxon>Aurantioideae</taxon>
        <taxon>Citrus</taxon>
    </lineage>
</organism>
<proteinExistence type="predicted"/>
<protein>
    <submittedName>
        <fullName evidence="1">Uncharacterized protein</fullName>
    </submittedName>
</protein>
<gene>
    <name evidence="1" type="ORF">CISIN_1g025515mg</name>
</gene>
<evidence type="ECO:0000313" key="2">
    <source>
        <dbReference type="Proteomes" id="UP000027120"/>
    </source>
</evidence>